<dbReference type="Pfam" id="PF13275">
    <property type="entry name" value="S4_2"/>
    <property type="match status" value="1"/>
</dbReference>
<evidence type="ECO:0000313" key="3">
    <source>
        <dbReference type="Proteomes" id="UP000502118"/>
    </source>
</evidence>
<dbReference type="AlphaFoldDB" id="A0A6M4JGY9"/>
<accession>A0A6M4JGY9</accession>
<keyword evidence="1" id="KW-0694">RNA-binding</keyword>
<sequence length="70" mass="8030">MIIEITTETIKLSQLLKKIGLVETGGRAKFFIIDHEIMINGKKATSRNQQIKNGDIIWIDDEVYKIKTII</sequence>
<dbReference type="GO" id="GO:0003723">
    <property type="term" value="F:RNA binding"/>
    <property type="evidence" value="ECO:0007669"/>
    <property type="project" value="UniProtKB-KW"/>
</dbReference>
<organism evidence="2 3">
    <name type="scientific">Mycoplasma miroungirhinis</name>
    <dbReference type="NCBI Taxonomy" id="754516"/>
    <lineage>
        <taxon>Bacteria</taxon>
        <taxon>Bacillati</taxon>
        <taxon>Mycoplasmatota</taxon>
        <taxon>Mollicutes</taxon>
        <taxon>Mycoplasmataceae</taxon>
        <taxon>Mycoplasma</taxon>
    </lineage>
</organism>
<keyword evidence="3" id="KW-1185">Reference proteome</keyword>
<dbReference type="InterPro" id="IPR036986">
    <property type="entry name" value="S4_RNA-bd_sf"/>
</dbReference>
<dbReference type="Gene3D" id="3.10.290.10">
    <property type="entry name" value="RNA-binding S4 domain"/>
    <property type="match status" value="1"/>
</dbReference>
<gene>
    <name evidence="2" type="ORF">HLA92_02460</name>
</gene>
<dbReference type="SUPFAM" id="SSF55174">
    <property type="entry name" value="Alpha-L RNA-binding motif"/>
    <property type="match status" value="1"/>
</dbReference>
<dbReference type="CDD" id="cd00165">
    <property type="entry name" value="S4"/>
    <property type="match status" value="1"/>
</dbReference>
<reference evidence="2 3" key="1">
    <citation type="submission" date="2020-05" db="EMBL/GenBank/DDBJ databases">
        <title>Novel Mycoplasma species detected in Mirounga angustirostris (northern elephant seal) from the USA.</title>
        <authorList>
            <person name="Volokhov D.V."/>
        </authorList>
    </citation>
    <scope>NUCLEOTIDE SEQUENCE [LARGE SCALE GENOMIC DNA]</scope>
    <source>
        <strain evidence="2 3">Mirounga ES2806-NAS</strain>
    </source>
</reference>
<dbReference type="PROSITE" id="PS50889">
    <property type="entry name" value="S4"/>
    <property type="match status" value="1"/>
</dbReference>
<evidence type="ECO:0000256" key="1">
    <source>
        <dbReference type="PROSITE-ProRule" id="PRU00182"/>
    </source>
</evidence>
<dbReference type="RefSeq" id="WP_171113198.1">
    <property type="nucleotide sequence ID" value="NZ_CP053097.1"/>
</dbReference>
<proteinExistence type="predicted"/>
<name>A0A6M4JGY9_9MOLU</name>
<dbReference type="EMBL" id="CP053097">
    <property type="protein sequence ID" value="QJR44282.1"/>
    <property type="molecule type" value="Genomic_DNA"/>
</dbReference>
<evidence type="ECO:0000313" key="2">
    <source>
        <dbReference type="EMBL" id="QJR44282.1"/>
    </source>
</evidence>
<protein>
    <submittedName>
        <fullName evidence="2">RNA-binding S4 domain-containing protein</fullName>
    </submittedName>
</protein>
<dbReference type="KEGG" id="mmio:HLA92_02460"/>
<dbReference type="Proteomes" id="UP000502118">
    <property type="component" value="Chromosome"/>
</dbReference>